<organism evidence="2 3">
    <name type="scientific">Lachancea fermentati</name>
    <name type="common">Zygosaccharomyces fermentati</name>
    <dbReference type="NCBI Taxonomy" id="4955"/>
    <lineage>
        <taxon>Eukaryota</taxon>
        <taxon>Fungi</taxon>
        <taxon>Dikarya</taxon>
        <taxon>Ascomycota</taxon>
        <taxon>Saccharomycotina</taxon>
        <taxon>Saccharomycetes</taxon>
        <taxon>Saccharomycetales</taxon>
        <taxon>Saccharomycetaceae</taxon>
        <taxon>Lachancea</taxon>
    </lineage>
</organism>
<reference evidence="3" key="1">
    <citation type="submission" date="2016-03" db="EMBL/GenBank/DDBJ databases">
        <authorList>
            <person name="Devillers H."/>
        </authorList>
    </citation>
    <scope>NUCLEOTIDE SEQUENCE [LARGE SCALE GENOMIC DNA]</scope>
</reference>
<accession>A0A1G4MCS2</accession>
<protein>
    <submittedName>
        <fullName evidence="2">LAFE_0E02586g1_1</fullName>
    </submittedName>
</protein>
<dbReference type="OMA" id="CIIPRIC"/>
<feature type="region of interest" description="Disordered" evidence="1">
    <location>
        <begin position="1"/>
        <end position="31"/>
    </location>
</feature>
<keyword evidence="3" id="KW-1185">Reference proteome</keyword>
<dbReference type="Proteomes" id="UP000190831">
    <property type="component" value="Chromosome E"/>
</dbReference>
<dbReference type="OrthoDB" id="4038005at2759"/>
<dbReference type="EMBL" id="LT598488">
    <property type="protein sequence ID" value="SCW01570.1"/>
    <property type="molecule type" value="Genomic_DNA"/>
</dbReference>
<evidence type="ECO:0000313" key="3">
    <source>
        <dbReference type="Proteomes" id="UP000190831"/>
    </source>
</evidence>
<gene>
    <name evidence="2" type="ORF">LAFE_0E02586G</name>
</gene>
<proteinExistence type="predicted"/>
<evidence type="ECO:0000313" key="2">
    <source>
        <dbReference type="EMBL" id="SCW01570.1"/>
    </source>
</evidence>
<name>A0A1G4MCS2_LACFM</name>
<evidence type="ECO:0000256" key="1">
    <source>
        <dbReference type="SAM" id="MobiDB-lite"/>
    </source>
</evidence>
<dbReference type="AlphaFoldDB" id="A0A1G4MCS2"/>
<sequence length="353" mass="39298">MSCAPSDYETAHGSPKDASRPEPTPDSASDVTCCVAASTPHKRVALHLPSLRGSILPPSAFTVTIENPRLQASQNFCLLLWLMNGGAALSYELCVAEAPFRLFKDRARKFAIRYQNYLDVSTPTGHGEHTLTDDHPGYTVSVFPQILQCTALDRFRMDTLLPAYARQFQRVFDSYHARSFPAKALYLRANVSRLLQGYVNDTLYDVACKWTSWAKIVDEPANANMFQLLLSEFWTSYFVVQVDGSLPQFARRVDGDGHRVDGDSDGCRRNRHNCANYKDSPIASCARPALRYGVWVDTSNGILLFCNSQLDSRTHATPTLGLALDPKATESTVLKLLLFVNLCILECCSSELR</sequence>